<dbReference type="PROSITE" id="PS50206">
    <property type="entry name" value="RHODANESE_3"/>
    <property type="match status" value="1"/>
</dbReference>
<dbReference type="PANTHER" id="PTHR43031">
    <property type="entry name" value="FAD-DEPENDENT OXIDOREDUCTASE"/>
    <property type="match status" value="1"/>
</dbReference>
<comment type="caution">
    <text evidence="2">The sequence shown here is derived from an EMBL/GenBank/DDBJ whole genome shotgun (WGS) entry which is preliminary data.</text>
</comment>
<reference evidence="3" key="1">
    <citation type="submission" date="2018-08" db="EMBL/GenBank/DDBJ databases">
        <title>Mucilaginibacter sp. MYSH2.</title>
        <authorList>
            <person name="Seo T."/>
        </authorList>
    </citation>
    <scope>NUCLEOTIDE SEQUENCE [LARGE SCALE GENOMIC DNA]</scope>
    <source>
        <strain evidence="3">KIRAN</strain>
    </source>
</reference>
<evidence type="ECO:0000259" key="1">
    <source>
        <dbReference type="PROSITE" id="PS50206"/>
    </source>
</evidence>
<dbReference type="InterPro" id="IPR050229">
    <property type="entry name" value="GlpE_sulfurtransferase"/>
</dbReference>
<dbReference type="PANTHER" id="PTHR43031:SF16">
    <property type="entry name" value="OXIDOREDUCTASE"/>
    <property type="match status" value="1"/>
</dbReference>
<dbReference type="InterPro" id="IPR036873">
    <property type="entry name" value="Rhodanese-like_dom_sf"/>
</dbReference>
<dbReference type="SUPFAM" id="SSF52821">
    <property type="entry name" value="Rhodanese/Cell cycle control phosphatase"/>
    <property type="match status" value="1"/>
</dbReference>
<evidence type="ECO:0000313" key="2">
    <source>
        <dbReference type="EMBL" id="RIJ34492.1"/>
    </source>
</evidence>
<gene>
    <name evidence="2" type="ORF">D1627_16060</name>
</gene>
<dbReference type="Gene3D" id="3.40.250.10">
    <property type="entry name" value="Rhodanese-like domain"/>
    <property type="match status" value="1"/>
</dbReference>
<dbReference type="Proteomes" id="UP000266005">
    <property type="component" value="Unassembled WGS sequence"/>
</dbReference>
<name>A0A399RXE0_9BACT</name>
<dbReference type="OrthoDB" id="598065at2"/>
<evidence type="ECO:0000313" key="3">
    <source>
        <dbReference type="Proteomes" id="UP000266005"/>
    </source>
</evidence>
<dbReference type="NCBIfam" id="NF045521">
    <property type="entry name" value="rhoda_near_glyco"/>
    <property type="match status" value="1"/>
</dbReference>
<accession>A0A399RXE0</accession>
<protein>
    <submittedName>
        <fullName evidence="2">Rhodanese-like domain-containing protein</fullName>
    </submittedName>
</protein>
<dbReference type="CDD" id="cd00158">
    <property type="entry name" value="RHOD"/>
    <property type="match status" value="1"/>
</dbReference>
<keyword evidence="3" id="KW-1185">Reference proteome</keyword>
<feature type="domain" description="Rhodanese" evidence="1">
    <location>
        <begin position="25"/>
        <end position="114"/>
    </location>
</feature>
<dbReference type="InterPro" id="IPR001763">
    <property type="entry name" value="Rhodanese-like_dom"/>
</dbReference>
<dbReference type="Pfam" id="PF00581">
    <property type="entry name" value="Rhodanese"/>
    <property type="match status" value="1"/>
</dbReference>
<dbReference type="SMART" id="SM00450">
    <property type="entry name" value="RHOD"/>
    <property type="match status" value="1"/>
</dbReference>
<proteinExistence type="predicted"/>
<dbReference type="EMBL" id="QWGE01000005">
    <property type="protein sequence ID" value="RIJ34492.1"/>
    <property type="molecule type" value="Genomic_DNA"/>
</dbReference>
<organism evidence="2 3">
    <name type="scientific">Pontibacter oryzae</name>
    <dbReference type="NCBI Taxonomy" id="2304593"/>
    <lineage>
        <taxon>Bacteria</taxon>
        <taxon>Pseudomonadati</taxon>
        <taxon>Bacteroidota</taxon>
        <taxon>Cytophagia</taxon>
        <taxon>Cytophagales</taxon>
        <taxon>Hymenobacteraceae</taxon>
        <taxon>Pontibacter</taxon>
    </lineage>
</organism>
<sequence length="143" mass="16172">MLKGLYKNSVPFITPAMLQAKIDREATAPLILDTRQPEEYAVSHIAGSRFVNYDTFKLAQLNDVPKDRPVVVYCTVGYRSERVSEKLKAAGYTNVLNLYGGIFEWVNRGYPVYNSEGKTAKVHAYSKAWGKWLQKGEKVYGSE</sequence>
<dbReference type="AlphaFoldDB" id="A0A399RXE0"/>